<keyword evidence="4" id="KW-1185">Reference proteome</keyword>
<evidence type="ECO:0000259" key="2">
    <source>
        <dbReference type="Pfam" id="PF14534"/>
    </source>
</evidence>
<dbReference type="OrthoDB" id="120856at2"/>
<accession>A0A4U1BP25</accession>
<name>A0A4U1BP25_9GAMM</name>
<dbReference type="InterPro" id="IPR027843">
    <property type="entry name" value="DUF4440"/>
</dbReference>
<feature type="domain" description="DUF4440" evidence="2">
    <location>
        <begin position="27"/>
        <end position="134"/>
    </location>
</feature>
<comment type="caution">
    <text evidence="3">The sequence shown here is derived from an EMBL/GenBank/DDBJ whole genome shotgun (WGS) entry which is preliminary data.</text>
</comment>
<evidence type="ECO:0000313" key="4">
    <source>
        <dbReference type="Proteomes" id="UP000305675"/>
    </source>
</evidence>
<dbReference type="Proteomes" id="UP000305675">
    <property type="component" value="Unassembled WGS sequence"/>
</dbReference>
<feature type="chain" id="PRO_5020326847" evidence="1">
    <location>
        <begin position="22"/>
        <end position="140"/>
    </location>
</feature>
<gene>
    <name evidence="3" type="ORF">FCL42_10865</name>
</gene>
<dbReference type="SUPFAM" id="SSF54427">
    <property type="entry name" value="NTF2-like"/>
    <property type="match status" value="1"/>
</dbReference>
<proteinExistence type="predicted"/>
<reference evidence="3 4" key="1">
    <citation type="submission" date="2019-04" db="EMBL/GenBank/DDBJ databases">
        <authorList>
            <person name="Hwang J.C."/>
        </authorList>
    </citation>
    <scope>NUCLEOTIDE SEQUENCE [LARGE SCALE GENOMIC DNA]</scope>
    <source>
        <strain evidence="3 4">IMCC35002</strain>
    </source>
</reference>
<sequence length="140" mass="16395">MKGMKHYLLVIALFLSGSAWANESEVRQVLMQQQQAWNQGDIPGYMQGYWQSEQLRFISSGKIKYGWQKVLDGYLSRYPDRDTMGKLDFELESITMLSDELALVVGRWQLTRKHDQPKGEFSLVFRKIDGYWRIINDHTG</sequence>
<dbReference type="Pfam" id="PF14534">
    <property type="entry name" value="DUF4440"/>
    <property type="match status" value="1"/>
</dbReference>
<dbReference type="EMBL" id="SWCJ01000006">
    <property type="protein sequence ID" value="TKB55055.1"/>
    <property type="molecule type" value="Genomic_DNA"/>
</dbReference>
<protein>
    <submittedName>
        <fullName evidence="3">Nuclear transport factor 2 family protein</fullName>
    </submittedName>
</protein>
<dbReference type="InterPro" id="IPR032710">
    <property type="entry name" value="NTF2-like_dom_sf"/>
</dbReference>
<evidence type="ECO:0000256" key="1">
    <source>
        <dbReference type="SAM" id="SignalP"/>
    </source>
</evidence>
<dbReference type="AlphaFoldDB" id="A0A4U1BP25"/>
<evidence type="ECO:0000313" key="3">
    <source>
        <dbReference type="EMBL" id="TKB55055.1"/>
    </source>
</evidence>
<feature type="signal peptide" evidence="1">
    <location>
        <begin position="1"/>
        <end position="21"/>
    </location>
</feature>
<dbReference type="Gene3D" id="3.10.450.50">
    <property type="match status" value="1"/>
</dbReference>
<keyword evidence="1" id="KW-0732">Signal</keyword>
<organism evidence="3 4">
    <name type="scientific">Ferrimonas aestuarii</name>
    <dbReference type="NCBI Taxonomy" id="2569539"/>
    <lineage>
        <taxon>Bacteria</taxon>
        <taxon>Pseudomonadati</taxon>
        <taxon>Pseudomonadota</taxon>
        <taxon>Gammaproteobacteria</taxon>
        <taxon>Alteromonadales</taxon>
        <taxon>Ferrimonadaceae</taxon>
        <taxon>Ferrimonas</taxon>
    </lineage>
</organism>